<comment type="caution">
    <text evidence="2">The sequence shown here is derived from an EMBL/GenBank/DDBJ whole genome shotgun (WGS) entry which is preliminary data.</text>
</comment>
<sequence>MYARFSSNLFDYFRKQTNRLDMMNSGAHLQSLVLPAAFEVDSFSSVILSPKPFCKKSRIVSSHEFPYDISALGWARPFHQIFEKGPNLVFDGRRGDRLRFYDCLPSQPLQTLSENVVVAVATPTLSFLSLRVSIYMTSGRYEVHLFCRGSPGQLRSSGLRAWEQLKQRRVWSGLNSGPARPSAARSGNGARRGRRYAPLLRCDRPPDYVKESRPGGLLPPSQLRIRSRGARKPWADRPGLSLLFCSRHDKGARKRYAQRAEDPLRVSVVSCAPLSSSAPPGSLGCWPNKHLPAAPAARLTGGALVILTVLSAGAPLIALAISYGSSSSQPQGPALRGQSGLSDLERYYESSVPDSIAAAIWFTGTTKKSHAYVTVIDGFIILDYEGPGRASGFHSHHHIDDKSPRALP</sequence>
<protein>
    <submittedName>
        <fullName evidence="2">Uncharacterized protein</fullName>
    </submittedName>
</protein>
<proteinExistence type="predicted"/>
<keyword evidence="3" id="KW-1185">Reference proteome</keyword>
<organism evidence="2 3">
    <name type="scientific">Hibiscus sabdariffa</name>
    <name type="common">roselle</name>
    <dbReference type="NCBI Taxonomy" id="183260"/>
    <lineage>
        <taxon>Eukaryota</taxon>
        <taxon>Viridiplantae</taxon>
        <taxon>Streptophyta</taxon>
        <taxon>Embryophyta</taxon>
        <taxon>Tracheophyta</taxon>
        <taxon>Spermatophyta</taxon>
        <taxon>Magnoliopsida</taxon>
        <taxon>eudicotyledons</taxon>
        <taxon>Gunneridae</taxon>
        <taxon>Pentapetalae</taxon>
        <taxon>rosids</taxon>
        <taxon>malvids</taxon>
        <taxon>Malvales</taxon>
        <taxon>Malvaceae</taxon>
        <taxon>Malvoideae</taxon>
        <taxon>Hibiscus</taxon>
    </lineage>
</organism>
<feature type="compositionally biased region" description="Low complexity" evidence="1">
    <location>
        <begin position="179"/>
        <end position="189"/>
    </location>
</feature>
<dbReference type="EMBL" id="JBBPBN010000257">
    <property type="protein sequence ID" value="KAK8491883.1"/>
    <property type="molecule type" value="Genomic_DNA"/>
</dbReference>
<name>A0ABR2AFG9_9ROSI</name>
<gene>
    <name evidence="2" type="ORF">V6N11_014007</name>
</gene>
<reference evidence="2 3" key="1">
    <citation type="journal article" date="2024" name="G3 (Bethesda)">
        <title>Genome assembly of Hibiscus sabdariffa L. provides insights into metabolisms of medicinal natural products.</title>
        <authorList>
            <person name="Kim T."/>
        </authorList>
    </citation>
    <scope>NUCLEOTIDE SEQUENCE [LARGE SCALE GENOMIC DNA]</scope>
    <source>
        <strain evidence="2">TK-2024</strain>
        <tissue evidence="2">Old leaves</tissue>
    </source>
</reference>
<accession>A0ABR2AFG9</accession>
<evidence type="ECO:0000313" key="3">
    <source>
        <dbReference type="Proteomes" id="UP001396334"/>
    </source>
</evidence>
<evidence type="ECO:0000256" key="1">
    <source>
        <dbReference type="SAM" id="MobiDB-lite"/>
    </source>
</evidence>
<feature type="region of interest" description="Disordered" evidence="1">
    <location>
        <begin position="173"/>
        <end position="222"/>
    </location>
</feature>
<dbReference type="Proteomes" id="UP001396334">
    <property type="component" value="Unassembled WGS sequence"/>
</dbReference>
<evidence type="ECO:0000313" key="2">
    <source>
        <dbReference type="EMBL" id="KAK8491883.1"/>
    </source>
</evidence>
<feature type="compositionally biased region" description="Basic and acidic residues" evidence="1">
    <location>
        <begin position="201"/>
        <end position="213"/>
    </location>
</feature>